<keyword evidence="1" id="KW-0472">Membrane</keyword>
<organism evidence="3 4">
    <name type="scientific">Sulfuritortus calidifontis</name>
    <dbReference type="NCBI Taxonomy" id="1914471"/>
    <lineage>
        <taxon>Bacteria</taxon>
        <taxon>Pseudomonadati</taxon>
        <taxon>Pseudomonadota</taxon>
        <taxon>Betaproteobacteria</taxon>
        <taxon>Nitrosomonadales</taxon>
        <taxon>Thiobacillaceae</taxon>
        <taxon>Sulfuritortus</taxon>
    </lineage>
</organism>
<dbReference type="EMBL" id="SLZY01000003">
    <property type="protein sequence ID" value="TCS73097.1"/>
    <property type="molecule type" value="Genomic_DNA"/>
</dbReference>
<evidence type="ECO:0000313" key="4">
    <source>
        <dbReference type="Proteomes" id="UP000295135"/>
    </source>
</evidence>
<dbReference type="AlphaFoldDB" id="A0A4V2UQX4"/>
<keyword evidence="4" id="KW-1185">Reference proteome</keyword>
<gene>
    <name evidence="3" type="ORF">EDC61_103220</name>
</gene>
<name>A0A4V2UQX4_9PROT</name>
<keyword evidence="1" id="KW-1133">Transmembrane helix</keyword>
<proteinExistence type="predicted"/>
<feature type="signal peptide" evidence="2">
    <location>
        <begin position="1"/>
        <end position="19"/>
    </location>
</feature>
<feature type="chain" id="PRO_5020284144" evidence="2">
    <location>
        <begin position="20"/>
        <end position="477"/>
    </location>
</feature>
<dbReference type="RefSeq" id="WP_126462399.1">
    <property type="nucleotide sequence ID" value="NZ_AP018721.1"/>
</dbReference>
<dbReference type="OrthoDB" id="9150592at2"/>
<comment type="caution">
    <text evidence="3">The sequence shown here is derived from an EMBL/GenBank/DDBJ whole genome shotgun (WGS) entry which is preliminary data.</text>
</comment>
<accession>A0A4V2UQX4</accession>
<evidence type="ECO:0000313" key="3">
    <source>
        <dbReference type="EMBL" id="TCS73097.1"/>
    </source>
</evidence>
<keyword evidence="1" id="KW-0812">Transmembrane</keyword>
<protein>
    <submittedName>
        <fullName evidence="3">Oxygen tolerance protein BatD</fullName>
    </submittedName>
</protein>
<keyword evidence="2" id="KW-0732">Signal</keyword>
<sequence>MVKRFAFCLALAFAGHAWALTAQLDRKALALGEPLTLSLAGKAATLEAIDLAPLQGDFEVFARTLSKSATQGILQLTLYPLKTGRLAIPALGSGRDRSRTLAVRVDAGSADIPAVNIKLFTEPGQPLVRQATRLTLELCDDGSLEWKRPNLPLSGRMQHRTLGEEQIEIEQGGVRCTAHRYHWAVLPTQAGEIRFELPMLEAIKFGQRLRLPPPVASFAAAPVPAWLPLNVPVGKPSLSAEALPAESPLERPLAWRFTVEGGYSIDGLKALLALQLQPHATWRAYPPTVEPLAPEERNSPLTRLAVTLYALPETTGPLALPSFALPYYDPGSGRLEQLALARQTLRIYDPFWRKLGLAAILLAGSAVLLVLLQWLYREWQWRRRRDDTLLAIGNAADPAELGLVLRAFSLTPNAQAAATLGQWLAHMRRQWRGTAALDALVAALEARRYNLQYIPLADLKQQAVAALGMIKPLRRWW</sequence>
<reference evidence="3 4" key="1">
    <citation type="submission" date="2019-03" db="EMBL/GenBank/DDBJ databases">
        <title>Genomic Encyclopedia of Type Strains, Phase IV (KMG-IV): sequencing the most valuable type-strain genomes for metagenomic binning, comparative biology and taxonomic classification.</title>
        <authorList>
            <person name="Goeker M."/>
        </authorList>
    </citation>
    <scope>NUCLEOTIDE SEQUENCE [LARGE SCALE GENOMIC DNA]</scope>
    <source>
        <strain evidence="3 4">DSM 103923</strain>
    </source>
</reference>
<feature type="transmembrane region" description="Helical" evidence="1">
    <location>
        <begin position="355"/>
        <end position="376"/>
    </location>
</feature>
<evidence type="ECO:0000256" key="2">
    <source>
        <dbReference type="SAM" id="SignalP"/>
    </source>
</evidence>
<evidence type="ECO:0000256" key="1">
    <source>
        <dbReference type="SAM" id="Phobius"/>
    </source>
</evidence>
<dbReference type="Proteomes" id="UP000295135">
    <property type="component" value="Unassembled WGS sequence"/>
</dbReference>